<dbReference type="Pfam" id="PF00441">
    <property type="entry name" value="Acyl-CoA_dh_1"/>
    <property type="match status" value="1"/>
</dbReference>
<evidence type="ECO:0000256" key="3">
    <source>
        <dbReference type="ARBA" id="ARBA00022630"/>
    </source>
</evidence>
<evidence type="ECO:0000259" key="6">
    <source>
        <dbReference type="Pfam" id="PF00441"/>
    </source>
</evidence>
<evidence type="ECO:0000256" key="2">
    <source>
        <dbReference type="ARBA" id="ARBA00009347"/>
    </source>
</evidence>
<dbReference type="PANTHER" id="PTHR43292:SF4">
    <property type="entry name" value="ACYL-COA DEHYDROGENASE FADE34"/>
    <property type="match status" value="1"/>
</dbReference>
<dbReference type="Gene3D" id="1.10.540.10">
    <property type="entry name" value="Acyl-CoA dehydrogenase/oxidase, N-terminal domain"/>
    <property type="match status" value="1"/>
</dbReference>
<feature type="domain" description="Acyl-CoA oxidase/dehydrogenase middle" evidence="7">
    <location>
        <begin position="139"/>
        <end position="233"/>
    </location>
</feature>
<organism evidence="9 10">
    <name type="scientific">Cupriavidus necator (strain ATCC 43291 / DSM 13513 / CCUG 52238 / LMG 8453 / N-1)</name>
    <name type="common">Ralstonia eutropha</name>
    <dbReference type="NCBI Taxonomy" id="1042878"/>
    <lineage>
        <taxon>Bacteria</taxon>
        <taxon>Pseudomonadati</taxon>
        <taxon>Pseudomonadota</taxon>
        <taxon>Betaproteobacteria</taxon>
        <taxon>Burkholderiales</taxon>
        <taxon>Burkholderiaceae</taxon>
        <taxon>Cupriavidus</taxon>
    </lineage>
</organism>
<comment type="similarity">
    <text evidence="2">Belongs to the acyl-CoA dehydrogenase family.</text>
</comment>
<dbReference type="Pfam" id="PF02770">
    <property type="entry name" value="Acyl-CoA_dh_M"/>
    <property type="match status" value="1"/>
</dbReference>
<keyword evidence="9" id="KW-0614">Plasmid</keyword>
<dbReference type="GO" id="GO:0005886">
    <property type="term" value="C:plasma membrane"/>
    <property type="evidence" value="ECO:0007669"/>
    <property type="project" value="TreeGrafter"/>
</dbReference>
<feature type="domain" description="Acyl-CoA dehydrogenase/oxidase C-terminal" evidence="6">
    <location>
        <begin position="245"/>
        <end position="399"/>
    </location>
</feature>
<dbReference type="InterPro" id="IPR036250">
    <property type="entry name" value="AcylCo_DH-like_C"/>
</dbReference>
<evidence type="ECO:0000256" key="5">
    <source>
        <dbReference type="ARBA" id="ARBA00023002"/>
    </source>
</evidence>
<dbReference type="Gene3D" id="1.20.140.10">
    <property type="entry name" value="Butyryl-CoA Dehydrogenase, subunit A, domain 3"/>
    <property type="match status" value="1"/>
</dbReference>
<dbReference type="Gene3D" id="2.40.110.10">
    <property type="entry name" value="Butyryl-CoA Dehydrogenase, subunit A, domain 2"/>
    <property type="match status" value="1"/>
</dbReference>
<proteinExistence type="inferred from homology"/>
<geneLocation type="plasmid" evidence="9 10">
    <name>pBB1</name>
</geneLocation>
<dbReference type="GO" id="GO:0016627">
    <property type="term" value="F:oxidoreductase activity, acting on the CH-CH group of donors"/>
    <property type="evidence" value="ECO:0007669"/>
    <property type="project" value="InterPro"/>
</dbReference>
<dbReference type="HOGENOM" id="CLU_018204_9_0_4"/>
<dbReference type="FunFam" id="2.40.110.10:FF:000011">
    <property type="entry name" value="Acyl-CoA dehydrogenase FadE34"/>
    <property type="match status" value="1"/>
</dbReference>
<dbReference type="InterPro" id="IPR046373">
    <property type="entry name" value="Acyl-CoA_Oxase/DH_mid-dom_sf"/>
</dbReference>
<evidence type="ECO:0000256" key="4">
    <source>
        <dbReference type="ARBA" id="ARBA00022827"/>
    </source>
</evidence>
<name>F8GWX9_CUPNN</name>
<dbReference type="AlphaFoldDB" id="F8GWX9"/>
<dbReference type="Pfam" id="PF02771">
    <property type="entry name" value="Acyl-CoA_dh_N"/>
    <property type="match status" value="1"/>
</dbReference>
<evidence type="ECO:0000259" key="7">
    <source>
        <dbReference type="Pfam" id="PF02770"/>
    </source>
</evidence>
<accession>F8GWX9</accession>
<reference evidence="9 10" key="1">
    <citation type="journal article" date="2011" name="J. Bacteriol.">
        <title>Complete genome sequence of the type strain Cupriavidus necator N-1.</title>
        <authorList>
            <person name="Poehlein A."/>
            <person name="Kusian B."/>
            <person name="Friedrich B."/>
            <person name="Daniel R."/>
            <person name="Bowien B."/>
        </authorList>
    </citation>
    <scope>NUCLEOTIDE SEQUENCE [LARGE SCALE GENOMIC DNA]</scope>
    <source>
        <strain evidence="10">ATCC 43291 / DSM 13513 / CCUG 52238 / LMG 8453 / N-1</strain>
        <plasmid evidence="9 10">pBB1</plasmid>
    </source>
</reference>
<dbReference type="EMBL" id="CP002879">
    <property type="protein sequence ID" value="AEI81849.1"/>
    <property type="molecule type" value="Genomic_DNA"/>
</dbReference>
<feature type="domain" description="Acyl-CoA dehydrogenase/oxidase N-terminal" evidence="8">
    <location>
        <begin position="22"/>
        <end position="136"/>
    </location>
</feature>
<evidence type="ECO:0000256" key="1">
    <source>
        <dbReference type="ARBA" id="ARBA00001974"/>
    </source>
</evidence>
<dbReference type="InterPro" id="IPR009100">
    <property type="entry name" value="AcylCoA_DH/oxidase_NM_dom_sf"/>
</dbReference>
<dbReference type="InterPro" id="IPR009075">
    <property type="entry name" value="AcylCo_DH/oxidase_C"/>
</dbReference>
<dbReference type="InterPro" id="IPR013786">
    <property type="entry name" value="AcylCoA_DH/ox_N"/>
</dbReference>
<evidence type="ECO:0000313" key="10">
    <source>
        <dbReference type="Proteomes" id="UP000006798"/>
    </source>
</evidence>
<protein>
    <submittedName>
        <fullName evidence="9">Acyl-CoA dehydrogenase</fullName>
    </submittedName>
</protein>
<comment type="cofactor">
    <cofactor evidence="1">
        <name>FAD</name>
        <dbReference type="ChEBI" id="CHEBI:57692"/>
    </cofactor>
</comment>
<evidence type="ECO:0000313" key="9">
    <source>
        <dbReference type="EMBL" id="AEI81849.1"/>
    </source>
</evidence>
<dbReference type="InterPro" id="IPR006091">
    <property type="entry name" value="Acyl-CoA_Oxase/DH_mid-dom"/>
</dbReference>
<dbReference type="Proteomes" id="UP000006798">
    <property type="component" value="Plasmid pBB1"/>
</dbReference>
<dbReference type="InterPro" id="IPR052161">
    <property type="entry name" value="Mycobact_Acyl-CoA_DH"/>
</dbReference>
<sequence length="407" mass="45479">MPRSSTSILGRSIMTDDRKKLAELRAEVRSWLAQNVPADWRSEMTGTRTEDFVSFQRKWMKTLVDAGYATAHWPEGWHGGGRSLDEQLVIVEEMVRAGAPRLILYFISLYHTAMTLAEWGTEEQKARHLPAILHGEIWCQGFSEPNAGSDLASLKTRAHRDGDHYVVNGQKIWSTLGQHADYCLLLVRTDATGPKQAGITFLLMDMKSPGVECRPIRQITGDEEFAEIFLTDVRIPVANRIGEENQGWRVAQTTLSSERGVTIFELAERLSWSRWRLLEAISDGNGAVVDDQLRREAVDVFIKIEALRALVRAMMSDMMAGKDIGGAASIVKQLYAQVLREFTALGLRADPAAPLLAPFTLGGGHETGNWSFDYMNSFMWTIAGGTNEIQRNIIAERVLGMPREKSA</sequence>
<dbReference type="PANTHER" id="PTHR43292">
    <property type="entry name" value="ACYL-COA DEHYDROGENASE"/>
    <property type="match status" value="1"/>
</dbReference>
<keyword evidence="5" id="KW-0560">Oxidoreductase</keyword>
<evidence type="ECO:0000259" key="8">
    <source>
        <dbReference type="Pfam" id="PF02771"/>
    </source>
</evidence>
<dbReference type="SUPFAM" id="SSF56645">
    <property type="entry name" value="Acyl-CoA dehydrogenase NM domain-like"/>
    <property type="match status" value="1"/>
</dbReference>
<dbReference type="SUPFAM" id="SSF47203">
    <property type="entry name" value="Acyl-CoA dehydrogenase C-terminal domain-like"/>
    <property type="match status" value="1"/>
</dbReference>
<dbReference type="KEGG" id="cnc:CNE_BB1p04250"/>
<dbReference type="GO" id="GO:0050660">
    <property type="term" value="F:flavin adenine dinucleotide binding"/>
    <property type="evidence" value="ECO:0007669"/>
    <property type="project" value="InterPro"/>
</dbReference>
<gene>
    <name evidence="9" type="ordered locus">CNE_BB1p04250</name>
</gene>
<keyword evidence="4" id="KW-0274">FAD</keyword>
<keyword evidence="3" id="KW-0285">Flavoprotein</keyword>
<dbReference type="InterPro" id="IPR037069">
    <property type="entry name" value="AcylCoA_DH/ox_N_sf"/>
</dbReference>